<evidence type="ECO:0000313" key="3">
    <source>
        <dbReference type="WBParaSite" id="snap_masked-unitig_44115-processed-gene-0.0-mRNA-1"/>
    </source>
</evidence>
<protein>
    <submittedName>
        <fullName evidence="3">FMRFamide-related neuropeptides</fullName>
    </submittedName>
</protein>
<proteinExistence type="predicted"/>
<evidence type="ECO:0000256" key="1">
    <source>
        <dbReference type="SAM" id="MobiDB-lite"/>
    </source>
</evidence>
<sequence length="191" mass="21720">RQRLLTVSSRGQRTFSDSSFEITKATMNFLWGLLAAVLIAFFSAPSLAQEDTDSDVVQTRLLRDFDTLDKRGYARFGRRLPRFGKRGYTRFGKRGYTRFGKRGYVRSGSAATSDSGSARLRQIREARLHQIREARLRQIRKRATPDSGSAATPDSEARYARFGKRSGYTRFGKRGYARFGKRSAIVQEEPS</sequence>
<feature type="region of interest" description="Disordered" evidence="1">
    <location>
        <begin position="137"/>
        <end position="158"/>
    </location>
</feature>
<dbReference type="Proteomes" id="UP000095280">
    <property type="component" value="Unplaced"/>
</dbReference>
<reference evidence="3" key="1">
    <citation type="submission" date="2016-11" db="UniProtKB">
        <authorList>
            <consortium name="WormBaseParasite"/>
        </authorList>
    </citation>
    <scope>IDENTIFICATION</scope>
</reference>
<dbReference type="AlphaFoldDB" id="A0A1I8JRL5"/>
<accession>A0A1I8JRL5</accession>
<name>A0A1I8JRL5_9PLAT</name>
<evidence type="ECO:0000313" key="2">
    <source>
        <dbReference type="Proteomes" id="UP000095280"/>
    </source>
</evidence>
<keyword evidence="2" id="KW-1185">Reference proteome</keyword>
<dbReference type="WBParaSite" id="snap_masked-unitig_44115-processed-gene-0.0-mRNA-1">
    <property type="protein sequence ID" value="snap_masked-unitig_44115-processed-gene-0.0-mRNA-1"/>
    <property type="gene ID" value="snap_masked-unitig_44115-processed-gene-0.0"/>
</dbReference>
<organism evidence="2 3">
    <name type="scientific">Macrostomum lignano</name>
    <dbReference type="NCBI Taxonomy" id="282301"/>
    <lineage>
        <taxon>Eukaryota</taxon>
        <taxon>Metazoa</taxon>
        <taxon>Spiralia</taxon>
        <taxon>Lophotrochozoa</taxon>
        <taxon>Platyhelminthes</taxon>
        <taxon>Rhabditophora</taxon>
        <taxon>Macrostomorpha</taxon>
        <taxon>Macrostomida</taxon>
        <taxon>Macrostomidae</taxon>
        <taxon>Macrostomum</taxon>
    </lineage>
</organism>